<dbReference type="UniPathway" id="UPA00646">
    <property type="reaction ID" value="UER00699"/>
</dbReference>
<dbReference type="GO" id="GO:0046872">
    <property type="term" value="F:metal ion binding"/>
    <property type="evidence" value="ECO:0007669"/>
    <property type="project" value="UniProtKB-UniRule"/>
</dbReference>
<comment type="pathway">
    <text evidence="1 10">One-carbon metabolism; methyl-coenzyme M reduction; methane from methyl-coenzyme M: step 1/1.</text>
</comment>
<evidence type="ECO:0000313" key="15">
    <source>
        <dbReference type="EMBL" id="AHY86398.1"/>
    </source>
</evidence>
<dbReference type="InterPro" id="IPR009047">
    <property type="entry name" value="Me_CoM_Rdtase_asu_C"/>
</dbReference>
<keyword evidence="4" id="KW-0488">Methylation</keyword>
<dbReference type="GO" id="GO:0050524">
    <property type="term" value="F:coenzyme-B sulfoethylthiotransferase activity"/>
    <property type="evidence" value="ECO:0007669"/>
    <property type="project" value="UniProtKB-UniRule"/>
</dbReference>
<dbReference type="PIRSF" id="PIRSF000262">
    <property type="entry name" value="MCR_alpha"/>
    <property type="match status" value="1"/>
</dbReference>
<comment type="catalytic activity">
    <reaction evidence="9">
        <text>coenzyme B + methyl-coenzyme M = methane + coenzyme M-coenzyme B heterodisulfide</text>
        <dbReference type="Rhea" id="RHEA:12532"/>
        <dbReference type="ChEBI" id="CHEBI:16183"/>
        <dbReference type="ChEBI" id="CHEBI:58286"/>
        <dbReference type="ChEBI" id="CHEBI:58411"/>
        <dbReference type="ChEBI" id="CHEBI:58596"/>
        <dbReference type="EC" id="2.8.4.1"/>
    </reaction>
    <physiologicalReaction direction="left-to-right" evidence="9">
        <dbReference type="Rhea" id="RHEA:12533"/>
    </physiologicalReaction>
</comment>
<dbReference type="InterPro" id="IPR016212">
    <property type="entry name" value="Me_CoM_Rdtase_asu"/>
</dbReference>
<feature type="binding site" description="axial binding residue" evidence="11">
    <location>
        <position position="155"/>
    </location>
    <ligand>
        <name>coenzyme F430</name>
        <dbReference type="ChEBI" id="CHEBI:60540"/>
    </ligand>
    <ligandPart>
        <name>Ni</name>
        <dbReference type="ChEBI" id="CHEBI:28112"/>
    </ligandPart>
</feature>
<comment type="subunit">
    <text evidence="3">MCR is a hexamer of two alpha, two beta, and two gamma chains, forming a dimer of heterotrimers.</text>
</comment>
<dbReference type="EMBL" id="KF214822">
    <property type="protein sequence ID" value="AHY86398.1"/>
    <property type="molecule type" value="Genomic_DNA"/>
</dbReference>
<feature type="modified residue" description="5-methylarginine" evidence="12">
    <location>
        <position position="279"/>
    </location>
</feature>
<gene>
    <name evidence="15" type="primary">mrtA</name>
</gene>
<evidence type="ECO:0000256" key="12">
    <source>
        <dbReference type="PIRSR" id="PIRSR000262-2"/>
    </source>
</evidence>
<dbReference type="Gene3D" id="1.20.840.10">
    <property type="entry name" value="Methyl-coenzyme M reductase, alpha/beta subunit, C-terminal"/>
    <property type="match status" value="1"/>
</dbReference>
<evidence type="ECO:0000256" key="7">
    <source>
        <dbReference type="ARBA" id="ARBA00022723"/>
    </source>
</evidence>
<evidence type="ECO:0000259" key="13">
    <source>
        <dbReference type="Pfam" id="PF02249"/>
    </source>
</evidence>
<evidence type="ECO:0000256" key="2">
    <source>
        <dbReference type="ARBA" id="ARBA00010434"/>
    </source>
</evidence>
<keyword evidence="5 10" id="KW-0533">Nickel</keyword>
<dbReference type="Gene3D" id="3.30.70.470">
    <property type="match status" value="1"/>
</dbReference>
<organism evidence="15">
    <name type="scientific">Methanobrevibacter sp. YLM1</name>
    <dbReference type="NCBI Taxonomy" id="796387"/>
    <lineage>
        <taxon>Archaea</taxon>
        <taxon>Methanobacteriati</taxon>
        <taxon>Methanobacteriota</taxon>
        <taxon>Methanomada group</taxon>
        <taxon>Methanobacteria</taxon>
        <taxon>Methanobacteriales</taxon>
        <taxon>Methanobacteriaceae</taxon>
        <taxon>Methanobrevibacter</taxon>
    </lineage>
</organism>
<feature type="domain" description="Methyl-coenzyme M reductase alpha subunit N-terminal" evidence="14">
    <location>
        <begin position="10"/>
        <end position="276"/>
    </location>
</feature>
<dbReference type="EC" id="2.8.4.1" evidence="10"/>
<evidence type="ECO:0000256" key="9">
    <source>
        <dbReference type="ARBA" id="ARBA00047772"/>
    </source>
</evidence>
<dbReference type="Pfam" id="PF02745">
    <property type="entry name" value="MCR_alpha_N"/>
    <property type="match status" value="1"/>
</dbReference>
<keyword evidence="7 10" id="KW-0479">Metal-binding</keyword>
<comment type="similarity">
    <text evidence="2">Belongs to the methyl-coenzyme M reductase alpha subunit family.</text>
</comment>
<evidence type="ECO:0000259" key="14">
    <source>
        <dbReference type="Pfam" id="PF02745"/>
    </source>
</evidence>
<dbReference type="SUPFAM" id="SSF55088">
    <property type="entry name" value="Methyl-coenzyme M reductase subunits"/>
    <property type="match status" value="1"/>
</dbReference>
<name>A0A059TIR3_9EURY</name>
<evidence type="ECO:0000256" key="5">
    <source>
        <dbReference type="ARBA" id="ARBA00022596"/>
    </source>
</evidence>
<sequence length="558" mass="61565">MTKGEKLENKRFLEALTQKFKGEDQEDQQTSFYCFDGWKQSPRKREFFDAANELAKKRDNLPFYNPDIGVPLGQRQLMSYKISGTEDYVEGDDLHFCNNAAIQQLVDDIKRTVIVGMDTAHSVLQERLGVEVTPETINEYMETINHALPGGAVVQEHMVEVHPGLASDCYAKIFTGNDELADELDKRVLIDINKEFPEEQAEMLKEYIGNKTYQVSRVPTLVVRACDGGTVSRWSAMQIGMSFITAYSLCAGEAAIADFSYAAKHADVIGMAAILPARRARGANEPGGVPFGIFADMIQTSRISDDPAKITLEVIGGAATFYDQVWLGSYMSGGVGFTQYASATYTDDILDDFIYYGKDYVEKNYGMCQAEANFDNVKDIATEVTIYGLEQYEIPTLLEDHFGGSQRASVISAAAGCSVAFATGNSNAGVNGWYLSMIEHKEAHSRLGFYGYDLQDQCGAANSLSIRSDEGLIHELRGPNYPNYAMNVGHQPEYAGIAQAPHAARGDAFCVNPLIKIAFADKNLSFDFLHPRKCIAKGALREFEADGERSIILPAFSK</sequence>
<dbReference type="InterPro" id="IPR003183">
    <property type="entry name" value="Me_CoM_Rdtase_asu_N"/>
</dbReference>
<dbReference type="InterPro" id="IPR015823">
    <property type="entry name" value="Me_CoM_Rdtase_asu_N_sub2"/>
</dbReference>
<accession>A0A059TIR3</accession>
<dbReference type="Pfam" id="PF02249">
    <property type="entry name" value="MCR_alpha"/>
    <property type="match status" value="1"/>
</dbReference>
<dbReference type="Gene3D" id="3.90.390.10">
    <property type="entry name" value="Methyl-coenzyme M Reductase, Chain A, domain 1"/>
    <property type="match status" value="1"/>
</dbReference>
<dbReference type="SMR" id="A0A059TIR3"/>
<comment type="function">
    <text evidence="10">Component of the methyl-coenzyme M reductase (MCR) I that catalyzes the reductive cleavage of methyl-coenzyme M (CoM-S-CH3 or 2-(methylthio)ethanesulfonate) using coenzyme B (CoB or 7-mercaptoheptanoylthreonine phosphate) as reductant which results in the production of methane and the mixed heterodisulfide of CoB and CoM (CoM-S-S-CoB). This is the final step in methanogenesis.</text>
</comment>
<keyword evidence="6 10" id="KW-0808">Transferase</keyword>
<feature type="domain" description="Methyl-coenzyme M reductase alpha subunit C-terminal" evidence="13">
    <location>
        <begin position="323"/>
        <end position="447"/>
    </location>
</feature>
<dbReference type="InterPro" id="IPR015811">
    <property type="entry name" value="Me_CoM_Rdtase_asu_N_sub1"/>
</dbReference>
<keyword evidence="8 10" id="KW-0484">Methanogenesis</keyword>
<evidence type="ECO:0000256" key="10">
    <source>
        <dbReference type="PIRNR" id="PIRNR000262"/>
    </source>
</evidence>
<evidence type="ECO:0000256" key="1">
    <source>
        <dbReference type="ARBA" id="ARBA00005149"/>
    </source>
</evidence>
<dbReference type="InterPro" id="IPR008924">
    <property type="entry name" value="Me_CoM_Rdtase_asu/bsu_C"/>
</dbReference>
<evidence type="ECO:0000256" key="3">
    <source>
        <dbReference type="ARBA" id="ARBA00011155"/>
    </source>
</evidence>
<dbReference type="SUPFAM" id="SSF48081">
    <property type="entry name" value="Methyl-coenzyme M reductase alpha and beta chain C-terminal domain"/>
    <property type="match status" value="1"/>
</dbReference>
<dbReference type="GO" id="GO:0015948">
    <property type="term" value="P:methanogenesis"/>
    <property type="evidence" value="ECO:0007669"/>
    <property type="project" value="UniProtKB-UniRule"/>
</dbReference>
<comment type="cofactor">
    <cofactor evidence="10">
        <name>coenzyme F430</name>
        <dbReference type="ChEBI" id="CHEBI:60540"/>
    </cofactor>
    <text evidence="10">Binds 2 coenzyme F430 non-covalently per MCR complex. Coenzyme F430 is a yellow nickel porphinoid. Methyl-coenzyme-M reductase is activated when the enzyme-bound coenzyme F430 is reduced to the Ni(I) oxidation state.</text>
</comment>
<proteinExistence type="inferred from homology"/>
<dbReference type="AlphaFoldDB" id="A0A059TIR3"/>
<evidence type="ECO:0000256" key="11">
    <source>
        <dbReference type="PIRSR" id="PIRSR000262-1"/>
    </source>
</evidence>
<reference evidence="15" key="1">
    <citation type="submission" date="2013-05" db="EMBL/GenBank/DDBJ databases">
        <title>Gene sequence mcrA and mrtA of Methanobrevibacter sp. YLM1.</title>
        <authorList>
            <person name="Leahy S.C."/>
            <person name="Kelly W.J."/>
            <person name="Li D."/>
            <person name="Lambie S.C."/>
            <person name="Altermann E."/>
            <person name="Cox F."/>
            <person name="Walker N."/>
            <person name="Joblin K."/>
            <person name="Attwood G.T."/>
        </authorList>
    </citation>
    <scope>NUCLEOTIDE SEQUENCE</scope>
    <source>
        <strain evidence="15">YLM1</strain>
    </source>
</reference>
<evidence type="ECO:0000256" key="8">
    <source>
        <dbReference type="ARBA" id="ARBA00022994"/>
    </source>
</evidence>
<evidence type="ECO:0000256" key="4">
    <source>
        <dbReference type="ARBA" id="ARBA00022481"/>
    </source>
</evidence>
<comment type="subunit">
    <text evidence="10">Hexamer of two alpha, two beta, and two gamma chains.</text>
</comment>
<protein>
    <recommendedName>
        <fullName evidence="10">Methyl-coenzyme M reductase subunit alpha</fullName>
        <ecNumber evidence="10">2.8.4.1</ecNumber>
    </recommendedName>
</protein>
<dbReference type="NCBIfam" id="TIGR03256">
    <property type="entry name" value="met_CoM_red_alp"/>
    <property type="match status" value="1"/>
</dbReference>
<dbReference type="InterPro" id="IPR009024">
    <property type="entry name" value="Me_CoM_Rdtase_Fd-like_fold"/>
</dbReference>
<feature type="modified residue" description="Pros-methylhistidine" evidence="12">
    <location>
        <position position="265"/>
    </location>
</feature>
<evidence type="ECO:0000256" key="6">
    <source>
        <dbReference type="ARBA" id="ARBA00022679"/>
    </source>
</evidence>